<dbReference type="EMBL" id="CAJFCW020000005">
    <property type="protein sequence ID" value="CAG9120082.1"/>
    <property type="molecule type" value="Genomic_DNA"/>
</dbReference>
<gene>
    <name evidence="2" type="ORF">BOKJ2_LOCUS11197</name>
</gene>
<keyword evidence="3" id="KW-1185">Reference proteome</keyword>
<evidence type="ECO:0000313" key="3">
    <source>
        <dbReference type="Proteomes" id="UP000614601"/>
    </source>
</evidence>
<accession>A0A811LBY1</accession>
<comment type="caution">
    <text evidence="2">The sequence shown here is derived from an EMBL/GenBank/DDBJ whole genome shotgun (WGS) entry which is preliminary data.</text>
</comment>
<protein>
    <submittedName>
        <fullName evidence="2">Uncharacterized protein</fullName>
    </submittedName>
</protein>
<name>A0A811LBY1_9BILA</name>
<dbReference type="EMBL" id="CAJFDH010000005">
    <property type="protein sequence ID" value="CAD5224674.1"/>
    <property type="molecule type" value="Genomic_DNA"/>
</dbReference>
<reference evidence="2" key="1">
    <citation type="submission" date="2020-09" db="EMBL/GenBank/DDBJ databases">
        <authorList>
            <person name="Kikuchi T."/>
        </authorList>
    </citation>
    <scope>NUCLEOTIDE SEQUENCE</scope>
    <source>
        <strain evidence="2">SH1</strain>
    </source>
</reference>
<dbReference type="Proteomes" id="UP000614601">
    <property type="component" value="Unassembled WGS sequence"/>
</dbReference>
<feature type="signal peptide" evidence="1">
    <location>
        <begin position="1"/>
        <end position="18"/>
    </location>
</feature>
<feature type="chain" id="PRO_5036221362" evidence="1">
    <location>
        <begin position="19"/>
        <end position="231"/>
    </location>
</feature>
<organism evidence="2 3">
    <name type="scientific">Bursaphelenchus okinawaensis</name>
    <dbReference type="NCBI Taxonomy" id="465554"/>
    <lineage>
        <taxon>Eukaryota</taxon>
        <taxon>Metazoa</taxon>
        <taxon>Ecdysozoa</taxon>
        <taxon>Nematoda</taxon>
        <taxon>Chromadorea</taxon>
        <taxon>Rhabditida</taxon>
        <taxon>Tylenchina</taxon>
        <taxon>Tylenchomorpha</taxon>
        <taxon>Aphelenchoidea</taxon>
        <taxon>Aphelenchoididae</taxon>
        <taxon>Bursaphelenchus</taxon>
    </lineage>
</organism>
<keyword evidence="1" id="KW-0732">Signal</keyword>
<evidence type="ECO:0000256" key="1">
    <source>
        <dbReference type="SAM" id="SignalP"/>
    </source>
</evidence>
<evidence type="ECO:0000313" key="2">
    <source>
        <dbReference type="EMBL" id="CAD5224674.1"/>
    </source>
</evidence>
<dbReference type="Proteomes" id="UP000783686">
    <property type="component" value="Unassembled WGS sequence"/>
</dbReference>
<proteinExistence type="predicted"/>
<dbReference type="OrthoDB" id="5817707at2759"/>
<sequence>MLRLFSALILLDSYAANCVTDQRTYDDGQVWVHQGSFNVTCRYDRIVLVNCITEAGTQIPLGTLNFEENGFNYTCKNISTNGHAPTLFAPLEQVKESEECDRGQDNYVREGFVMSCESNIILGCADVFGDLVKEGFYIGERMSLKYCYVYKNRRRSKVERRGCFNGTERDDPSDNKYHMKRGDIWKTSGTTLRCEDDGLQVYKCHPTPKESPHVGTAWYDKDNVLNFCPFN</sequence>
<dbReference type="AlphaFoldDB" id="A0A811LBY1"/>